<dbReference type="SMART" id="SM00382">
    <property type="entry name" value="AAA"/>
    <property type="match status" value="1"/>
</dbReference>
<dbReference type="InterPro" id="IPR000014">
    <property type="entry name" value="PAS"/>
</dbReference>
<dbReference type="SUPFAM" id="SSF55785">
    <property type="entry name" value="PYP-like sensor domain (PAS domain)"/>
    <property type="match status" value="1"/>
</dbReference>
<dbReference type="InterPro" id="IPR003018">
    <property type="entry name" value="GAF"/>
</dbReference>
<keyword evidence="5" id="KW-0804">Transcription</keyword>
<keyword evidence="1" id="KW-0547">Nucleotide-binding</keyword>
<dbReference type="CDD" id="cd00130">
    <property type="entry name" value="PAS"/>
    <property type="match status" value="1"/>
</dbReference>
<dbReference type="Gene3D" id="3.30.450.40">
    <property type="match status" value="1"/>
</dbReference>
<dbReference type="CDD" id="cd00009">
    <property type="entry name" value="AAA"/>
    <property type="match status" value="1"/>
</dbReference>
<name>A0A1L8D187_9THEO</name>
<evidence type="ECO:0000256" key="4">
    <source>
        <dbReference type="ARBA" id="ARBA00023125"/>
    </source>
</evidence>
<dbReference type="Pfam" id="PF02954">
    <property type="entry name" value="HTH_8"/>
    <property type="match status" value="1"/>
</dbReference>
<accession>A0A1L8D187</accession>
<comment type="caution">
    <text evidence="8">The sequence shown here is derived from an EMBL/GenBank/DDBJ whole genome shotgun (WGS) entry which is preliminary data.</text>
</comment>
<dbReference type="Pfam" id="PF00989">
    <property type="entry name" value="PAS"/>
    <property type="match status" value="1"/>
</dbReference>
<reference evidence="9" key="1">
    <citation type="submission" date="2016-12" db="EMBL/GenBank/DDBJ databases">
        <title>Draft Genome Sequences od Carboxydothermus pertinax and islandicus, Hydrogenogenic Carboxydotrophic Bacteria.</title>
        <authorList>
            <person name="Fukuyama Y."/>
            <person name="Ohmae K."/>
            <person name="Yoneda Y."/>
            <person name="Yoshida T."/>
            <person name="Sako Y."/>
        </authorList>
    </citation>
    <scope>NUCLEOTIDE SEQUENCE [LARGE SCALE GENOMIC DNA]</scope>
    <source>
        <strain evidence="9">SET</strain>
    </source>
</reference>
<sequence length="580" mass="64771">MDYYRVINNDILPAPLLRERWQEQEELLKAAEQVLPHIYRLLQGQNYMVILCDSEGYILKAVGDPPFLNKAQKVYLSPGANWREDIKGTNAIGTSISEGTAVKVLGWEHYVQENHFLNCWAAPVYNPEGKIAGVLDISGENGSGNYRLLEIALMGAKIIEQNLLLQELQKKVTISQQGFLMLGKMLQEGVIVIDNQGIITEINQKGARILGKRREEVIGNLISDVFSKAKSFSFSPKEGKFQIDAGLREKIGANLFDTVKVPKLAGQNVTEQHRWVGSSTKSKQVLEIVAKAAAVNLSVLLQGESGTGKEVIARYIHQLSERRDGPFIALNCAALPPNLIESELFGYVEGAFTGAKKGGQPGKFELANGGTIFLDEISDMPLNVQAALLRVLQEREVCRIGDNKVRKIDVRVIAATQRDLQQLVNNGLFRLDLYYRLKVITINLPPLRERKEDLYELVPYFVYKACQSMGKPLLSVDQEIYSYFLAYHWPGNVRELENCIYSMVALATGPQLTVADLPLELRQKLESVQADSGSLLEQKTKLAILEALKQTNGKIAPAARLLGMGRTTLYRKLKKYDLLK</sequence>
<evidence type="ECO:0000256" key="3">
    <source>
        <dbReference type="ARBA" id="ARBA00023015"/>
    </source>
</evidence>
<dbReference type="InterPro" id="IPR058031">
    <property type="entry name" value="AAA_lid_NorR"/>
</dbReference>
<dbReference type="SMART" id="SM00091">
    <property type="entry name" value="PAS"/>
    <property type="match status" value="1"/>
</dbReference>
<feature type="domain" description="PAS" evidence="7">
    <location>
        <begin position="175"/>
        <end position="220"/>
    </location>
</feature>
<keyword evidence="3" id="KW-0805">Transcription regulation</keyword>
<evidence type="ECO:0000313" key="8">
    <source>
        <dbReference type="EMBL" id="GAV24932.1"/>
    </source>
</evidence>
<dbReference type="PRINTS" id="PR01590">
    <property type="entry name" value="HTHFIS"/>
</dbReference>
<dbReference type="Gene3D" id="3.40.50.300">
    <property type="entry name" value="P-loop containing nucleotide triphosphate hydrolases"/>
    <property type="match status" value="1"/>
</dbReference>
<dbReference type="FunFam" id="3.40.50.300:FF:000006">
    <property type="entry name" value="DNA-binding transcriptional regulator NtrC"/>
    <property type="match status" value="1"/>
</dbReference>
<dbReference type="GO" id="GO:0006355">
    <property type="term" value="P:regulation of DNA-templated transcription"/>
    <property type="evidence" value="ECO:0007669"/>
    <property type="project" value="InterPro"/>
</dbReference>
<dbReference type="Pfam" id="PF00158">
    <property type="entry name" value="Sigma54_activat"/>
    <property type="match status" value="1"/>
</dbReference>
<dbReference type="PROSITE" id="PS00676">
    <property type="entry name" value="SIGMA54_INTERACT_2"/>
    <property type="match status" value="1"/>
</dbReference>
<dbReference type="InterPro" id="IPR027417">
    <property type="entry name" value="P-loop_NTPase"/>
</dbReference>
<proteinExistence type="predicted"/>
<dbReference type="PANTHER" id="PTHR32071">
    <property type="entry name" value="TRANSCRIPTIONAL REGULATORY PROTEIN"/>
    <property type="match status" value="1"/>
</dbReference>
<dbReference type="InterPro" id="IPR025943">
    <property type="entry name" value="Sigma_54_int_dom_ATP-bd_2"/>
</dbReference>
<dbReference type="InterPro" id="IPR025662">
    <property type="entry name" value="Sigma_54_int_dom_ATP-bd_1"/>
</dbReference>
<dbReference type="EMBL" id="BDJL01000024">
    <property type="protein sequence ID" value="GAV24932.1"/>
    <property type="molecule type" value="Genomic_DNA"/>
</dbReference>
<evidence type="ECO:0000256" key="2">
    <source>
        <dbReference type="ARBA" id="ARBA00022840"/>
    </source>
</evidence>
<dbReference type="PROSITE" id="PS50045">
    <property type="entry name" value="SIGMA54_INTERACT_4"/>
    <property type="match status" value="1"/>
</dbReference>
<dbReference type="Pfam" id="PF25601">
    <property type="entry name" value="AAA_lid_14"/>
    <property type="match status" value="1"/>
</dbReference>
<dbReference type="InterPro" id="IPR013767">
    <property type="entry name" value="PAS_fold"/>
</dbReference>
<dbReference type="AlphaFoldDB" id="A0A1L8D187"/>
<evidence type="ECO:0000256" key="5">
    <source>
        <dbReference type="ARBA" id="ARBA00023163"/>
    </source>
</evidence>
<evidence type="ECO:0000259" key="7">
    <source>
        <dbReference type="PROSITE" id="PS50112"/>
    </source>
</evidence>
<dbReference type="InterPro" id="IPR002078">
    <property type="entry name" value="Sigma_54_int"/>
</dbReference>
<evidence type="ECO:0000313" key="9">
    <source>
        <dbReference type="Proteomes" id="UP000187338"/>
    </source>
</evidence>
<dbReference type="PROSITE" id="PS00688">
    <property type="entry name" value="SIGMA54_INTERACT_3"/>
    <property type="match status" value="1"/>
</dbReference>
<dbReference type="InterPro" id="IPR029016">
    <property type="entry name" value="GAF-like_dom_sf"/>
</dbReference>
<dbReference type="Pfam" id="PF01590">
    <property type="entry name" value="GAF"/>
    <property type="match status" value="1"/>
</dbReference>
<dbReference type="InterPro" id="IPR025944">
    <property type="entry name" value="Sigma_54_int_dom_CS"/>
</dbReference>
<keyword evidence="9" id="KW-1185">Reference proteome</keyword>
<dbReference type="Gene3D" id="1.10.8.60">
    <property type="match status" value="1"/>
</dbReference>
<organism evidence="8 9">
    <name type="scientific">Carboxydothermus islandicus</name>
    <dbReference type="NCBI Taxonomy" id="661089"/>
    <lineage>
        <taxon>Bacteria</taxon>
        <taxon>Bacillati</taxon>
        <taxon>Bacillota</taxon>
        <taxon>Clostridia</taxon>
        <taxon>Thermoanaerobacterales</taxon>
        <taxon>Thermoanaerobacteraceae</taxon>
        <taxon>Carboxydothermus</taxon>
    </lineage>
</organism>
<dbReference type="InterPro" id="IPR009057">
    <property type="entry name" value="Homeodomain-like_sf"/>
</dbReference>
<dbReference type="GO" id="GO:0043565">
    <property type="term" value="F:sequence-specific DNA binding"/>
    <property type="evidence" value="ECO:0007669"/>
    <property type="project" value="InterPro"/>
</dbReference>
<dbReference type="InterPro" id="IPR035965">
    <property type="entry name" value="PAS-like_dom_sf"/>
</dbReference>
<gene>
    <name evidence="8" type="ORF">ciss_08650</name>
</gene>
<dbReference type="STRING" id="661089.ciss_08650"/>
<dbReference type="SUPFAM" id="SSF52540">
    <property type="entry name" value="P-loop containing nucleoside triphosphate hydrolases"/>
    <property type="match status" value="1"/>
</dbReference>
<keyword evidence="4" id="KW-0238">DNA-binding</keyword>
<evidence type="ECO:0000259" key="6">
    <source>
        <dbReference type="PROSITE" id="PS50045"/>
    </source>
</evidence>
<dbReference type="GO" id="GO:0005524">
    <property type="term" value="F:ATP binding"/>
    <property type="evidence" value="ECO:0007669"/>
    <property type="project" value="UniProtKB-KW"/>
</dbReference>
<evidence type="ECO:0000256" key="1">
    <source>
        <dbReference type="ARBA" id="ARBA00022741"/>
    </source>
</evidence>
<dbReference type="Gene3D" id="1.10.10.60">
    <property type="entry name" value="Homeodomain-like"/>
    <property type="match status" value="1"/>
</dbReference>
<dbReference type="PROSITE" id="PS50112">
    <property type="entry name" value="PAS"/>
    <property type="match status" value="1"/>
</dbReference>
<dbReference type="PROSITE" id="PS00675">
    <property type="entry name" value="SIGMA54_INTERACT_1"/>
    <property type="match status" value="1"/>
</dbReference>
<dbReference type="InterPro" id="IPR003593">
    <property type="entry name" value="AAA+_ATPase"/>
</dbReference>
<keyword evidence="2" id="KW-0067">ATP-binding</keyword>
<feature type="domain" description="Sigma-54 factor interaction" evidence="6">
    <location>
        <begin position="275"/>
        <end position="505"/>
    </location>
</feature>
<dbReference type="InterPro" id="IPR002197">
    <property type="entry name" value="HTH_Fis"/>
</dbReference>
<protein>
    <submittedName>
        <fullName evidence="8">Sigma-54-dependent Fis family transcriptional regulator</fullName>
    </submittedName>
</protein>
<dbReference type="SUPFAM" id="SSF46689">
    <property type="entry name" value="Homeodomain-like"/>
    <property type="match status" value="1"/>
</dbReference>
<dbReference type="Gene3D" id="3.30.450.20">
    <property type="entry name" value="PAS domain"/>
    <property type="match status" value="1"/>
</dbReference>
<dbReference type="NCBIfam" id="TIGR00229">
    <property type="entry name" value="sensory_box"/>
    <property type="match status" value="1"/>
</dbReference>
<dbReference type="Proteomes" id="UP000187338">
    <property type="component" value="Unassembled WGS sequence"/>
</dbReference>
<dbReference type="PANTHER" id="PTHR32071:SF57">
    <property type="entry name" value="C4-DICARBOXYLATE TRANSPORT TRANSCRIPTIONAL REGULATORY PROTEIN DCTD"/>
    <property type="match status" value="1"/>
</dbReference>